<name>A0A0B7NWI5_9FUNG</name>
<dbReference type="AlphaFoldDB" id="A0A0B7NWI5"/>
<feature type="compositionally biased region" description="Low complexity" evidence="1">
    <location>
        <begin position="120"/>
        <end position="133"/>
    </location>
</feature>
<dbReference type="Proteomes" id="UP000054107">
    <property type="component" value="Unassembled WGS sequence"/>
</dbReference>
<evidence type="ECO:0000256" key="1">
    <source>
        <dbReference type="SAM" id="MobiDB-lite"/>
    </source>
</evidence>
<feature type="transmembrane region" description="Helical" evidence="2">
    <location>
        <begin position="85"/>
        <end position="104"/>
    </location>
</feature>
<keyword evidence="4" id="KW-1185">Reference proteome</keyword>
<proteinExistence type="predicted"/>
<keyword evidence="2" id="KW-0472">Membrane</keyword>
<sequence length="160" mass="17337">MMQYKQIFYTRFKEEPPLMLSAKSVGKTEHKILQARLVRDFSQIMQRAYGANVALGMLLLMSVLKKMEVPVKFVSDVDLQDTCRLKLLICLMLVVALLGFTQAAPAPLREEPGLLGGLLSGLLGPGSKNSKGPSRPPPKRPASPASPAPPSDRLADLGAP</sequence>
<gene>
    <name evidence="3" type="primary">PARPA_14044.1 scaffold 47526</name>
</gene>
<organism evidence="3 4">
    <name type="scientific">Parasitella parasitica</name>
    <dbReference type="NCBI Taxonomy" id="35722"/>
    <lineage>
        <taxon>Eukaryota</taxon>
        <taxon>Fungi</taxon>
        <taxon>Fungi incertae sedis</taxon>
        <taxon>Mucoromycota</taxon>
        <taxon>Mucoromycotina</taxon>
        <taxon>Mucoromycetes</taxon>
        <taxon>Mucorales</taxon>
        <taxon>Mucorineae</taxon>
        <taxon>Mucoraceae</taxon>
        <taxon>Parasitella</taxon>
    </lineage>
</organism>
<protein>
    <submittedName>
        <fullName evidence="3">Uncharacterized protein</fullName>
    </submittedName>
</protein>
<evidence type="ECO:0000313" key="3">
    <source>
        <dbReference type="EMBL" id="CEP19728.1"/>
    </source>
</evidence>
<evidence type="ECO:0000256" key="2">
    <source>
        <dbReference type="SAM" id="Phobius"/>
    </source>
</evidence>
<keyword evidence="2" id="KW-1133">Transmembrane helix</keyword>
<feature type="region of interest" description="Disordered" evidence="1">
    <location>
        <begin position="119"/>
        <end position="160"/>
    </location>
</feature>
<reference evidence="3 4" key="1">
    <citation type="submission" date="2014-09" db="EMBL/GenBank/DDBJ databases">
        <authorList>
            <person name="Ellenberger Sabrina"/>
        </authorList>
    </citation>
    <scope>NUCLEOTIDE SEQUENCE [LARGE SCALE GENOMIC DNA]</scope>
    <source>
        <strain evidence="3 4">CBS 412.66</strain>
    </source>
</reference>
<accession>A0A0B7NWI5</accession>
<keyword evidence="2" id="KW-0812">Transmembrane</keyword>
<feature type="compositionally biased region" description="Pro residues" evidence="1">
    <location>
        <begin position="134"/>
        <end position="150"/>
    </location>
</feature>
<dbReference type="EMBL" id="LN734067">
    <property type="protein sequence ID" value="CEP19728.1"/>
    <property type="molecule type" value="Genomic_DNA"/>
</dbReference>
<evidence type="ECO:0000313" key="4">
    <source>
        <dbReference type="Proteomes" id="UP000054107"/>
    </source>
</evidence>